<gene>
    <name evidence="6" type="ORF">CAP_8774</name>
</gene>
<feature type="domain" description="Aminotransferase class I/classII large" evidence="5">
    <location>
        <begin position="67"/>
        <end position="369"/>
    </location>
</feature>
<evidence type="ECO:0000256" key="3">
    <source>
        <dbReference type="ARBA" id="ARBA00022679"/>
    </source>
</evidence>
<reference evidence="6 7" key="1">
    <citation type="submission" date="2013-05" db="EMBL/GenBank/DDBJ databases">
        <title>Genome assembly of Chondromyces apiculatus DSM 436.</title>
        <authorList>
            <person name="Sharma G."/>
            <person name="Khatri I."/>
            <person name="Kaur C."/>
            <person name="Mayilraj S."/>
            <person name="Subramanian S."/>
        </authorList>
    </citation>
    <scope>NUCLEOTIDE SEQUENCE [LARGE SCALE GENOMIC DNA]</scope>
    <source>
        <strain evidence="6 7">DSM 436</strain>
    </source>
</reference>
<dbReference type="Gene3D" id="3.90.1150.10">
    <property type="entry name" value="Aspartate Aminotransferase, domain 1"/>
    <property type="match status" value="1"/>
</dbReference>
<keyword evidence="3 6" id="KW-0808">Transferase</keyword>
<dbReference type="AlphaFoldDB" id="A0A017SXR5"/>
<keyword evidence="2 6" id="KW-0032">Aminotransferase</keyword>
<keyword evidence="7" id="KW-1185">Reference proteome</keyword>
<comment type="caution">
    <text evidence="6">The sequence shown here is derived from an EMBL/GenBank/DDBJ whole genome shotgun (WGS) entry which is preliminary data.</text>
</comment>
<dbReference type="InterPro" id="IPR015424">
    <property type="entry name" value="PyrdxlP-dep_Trfase"/>
</dbReference>
<accession>A0A017SXR5</accession>
<dbReference type="GO" id="GO:0030170">
    <property type="term" value="F:pyridoxal phosphate binding"/>
    <property type="evidence" value="ECO:0007669"/>
    <property type="project" value="InterPro"/>
</dbReference>
<evidence type="ECO:0000256" key="4">
    <source>
        <dbReference type="ARBA" id="ARBA00022898"/>
    </source>
</evidence>
<dbReference type="GO" id="GO:0008483">
    <property type="term" value="F:transaminase activity"/>
    <property type="evidence" value="ECO:0007669"/>
    <property type="project" value="UniProtKB-KW"/>
</dbReference>
<dbReference type="RefSeq" id="WP_156041509.1">
    <property type="nucleotide sequence ID" value="NZ_ASRX01000091.1"/>
</dbReference>
<protein>
    <submittedName>
        <fullName evidence="6">Transcriptional regulator, GntR family domain / Aspartate aminotransferase</fullName>
    </submittedName>
</protein>
<organism evidence="6 7">
    <name type="scientific">Chondromyces apiculatus DSM 436</name>
    <dbReference type="NCBI Taxonomy" id="1192034"/>
    <lineage>
        <taxon>Bacteria</taxon>
        <taxon>Pseudomonadati</taxon>
        <taxon>Myxococcota</taxon>
        <taxon>Polyangia</taxon>
        <taxon>Polyangiales</taxon>
        <taxon>Polyangiaceae</taxon>
        <taxon>Chondromyces</taxon>
    </lineage>
</organism>
<dbReference type="Gene3D" id="3.40.640.10">
    <property type="entry name" value="Type I PLP-dependent aspartate aminotransferase-like (Major domain)"/>
    <property type="match status" value="1"/>
</dbReference>
<dbReference type="PANTHER" id="PTHR42790:SF19">
    <property type="entry name" value="KYNURENINE_ALPHA-AMINOADIPATE AMINOTRANSFERASE, MITOCHONDRIAL"/>
    <property type="match status" value="1"/>
</dbReference>
<dbReference type="EMBL" id="ASRX01000091">
    <property type="protein sequence ID" value="EYF01061.1"/>
    <property type="molecule type" value="Genomic_DNA"/>
</dbReference>
<evidence type="ECO:0000313" key="7">
    <source>
        <dbReference type="Proteomes" id="UP000019678"/>
    </source>
</evidence>
<evidence type="ECO:0000313" key="6">
    <source>
        <dbReference type="EMBL" id="EYF01061.1"/>
    </source>
</evidence>
<dbReference type="InterPro" id="IPR015421">
    <property type="entry name" value="PyrdxlP-dep_Trfase_major"/>
</dbReference>
<dbReference type="Proteomes" id="UP000019678">
    <property type="component" value="Unassembled WGS sequence"/>
</dbReference>
<evidence type="ECO:0000256" key="1">
    <source>
        <dbReference type="ARBA" id="ARBA00001933"/>
    </source>
</evidence>
<dbReference type="OrthoDB" id="9808770at2"/>
<dbReference type="InterPro" id="IPR015422">
    <property type="entry name" value="PyrdxlP-dep_Trfase_small"/>
</dbReference>
<name>A0A017SXR5_9BACT</name>
<evidence type="ECO:0000259" key="5">
    <source>
        <dbReference type="Pfam" id="PF00155"/>
    </source>
</evidence>
<dbReference type="InterPro" id="IPR050859">
    <property type="entry name" value="Class-I_PLP-dep_aminotransf"/>
</dbReference>
<dbReference type="SUPFAM" id="SSF53383">
    <property type="entry name" value="PLP-dependent transferases"/>
    <property type="match status" value="1"/>
</dbReference>
<dbReference type="eggNOG" id="COG1167">
    <property type="taxonomic scope" value="Bacteria"/>
</dbReference>
<evidence type="ECO:0000256" key="2">
    <source>
        <dbReference type="ARBA" id="ARBA00022576"/>
    </source>
</evidence>
<sequence length="385" mass="41885">MHGALSPTFATGHGVDGRIDQLVRKGAAVDGMITLGGGLPAGELFPRRALSSSFLRVISDPRADALQYGWAEGREGLRTWVTERLRKRGAEVNAEDVLITSGAQQALALAAQVLFKRGARIGCDAETYPGALDLFEARGLTPVAAEKDVDGFYVMPAVSNPHGGSMSEEARGKLLARARATGAAIVEDDAYAEIRFHSAPPRSLLADDREHVFHVGTISKTLCPGMRVGWLVVPPRYRQQVLDAKQTEDLQSNSLAQVLLEDFLAHNDYGVLVERASRFYGRRARHLARALKRRMPELRFVMPEGGFTLWAETDLAGDDRELLETAHAHGVCFDPGRSFRFDKQAAPIAMRISFATEPATKITEGVERLARAVAAYRKRAGAGAA</sequence>
<keyword evidence="4" id="KW-0663">Pyridoxal phosphate</keyword>
<dbReference type="STRING" id="1192034.CAP_8774"/>
<dbReference type="GO" id="GO:1901605">
    <property type="term" value="P:alpha-amino acid metabolic process"/>
    <property type="evidence" value="ECO:0007669"/>
    <property type="project" value="TreeGrafter"/>
</dbReference>
<proteinExistence type="predicted"/>
<comment type="cofactor">
    <cofactor evidence="1">
        <name>pyridoxal 5'-phosphate</name>
        <dbReference type="ChEBI" id="CHEBI:597326"/>
    </cofactor>
</comment>
<dbReference type="InterPro" id="IPR004839">
    <property type="entry name" value="Aminotransferase_I/II_large"/>
</dbReference>
<dbReference type="PANTHER" id="PTHR42790">
    <property type="entry name" value="AMINOTRANSFERASE"/>
    <property type="match status" value="1"/>
</dbReference>
<dbReference type="Pfam" id="PF00155">
    <property type="entry name" value="Aminotran_1_2"/>
    <property type="match status" value="1"/>
</dbReference>
<dbReference type="CDD" id="cd00609">
    <property type="entry name" value="AAT_like"/>
    <property type="match status" value="1"/>
</dbReference>